<evidence type="ECO:0000313" key="3">
    <source>
        <dbReference type="EMBL" id="RIE11874.1"/>
    </source>
</evidence>
<evidence type="ECO:0000313" key="6">
    <source>
        <dbReference type="Proteomes" id="UP000266042"/>
    </source>
</evidence>
<organism evidence="4 6">
    <name type="scientific">Candidatus Cryosericum hinesii</name>
    <dbReference type="NCBI Taxonomy" id="2290915"/>
    <lineage>
        <taxon>Bacteria</taxon>
        <taxon>Pseudomonadati</taxon>
        <taxon>Caldisericota/Cryosericota group</taxon>
        <taxon>Candidatus Cryosericota</taxon>
        <taxon>Candidatus Cryosericia</taxon>
        <taxon>Candidatus Cryosericales</taxon>
        <taxon>Candidatus Cryosericaceae</taxon>
        <taxon>Candidatus Cryosericum</taxon>
    </lineage>
</organism>
<dbReference type="InterPro" id="IPR012854">
    <property type="entry name" value="Cu_amine_oxidase-like_N"/>
</dbReference>
<dbReference type="InterPro" id="IPR003343">
    <property type="entry name" value="Big_2"/>
</dbReference>
<dbReference type="Proteomes" id="UP000266042">
    <property type="component" value="Unassembled WGS sequence"/>
</dbReference>
<feature type="chain" id="PRO_5017432400" description="BIG2 domain-containing protein" evidence="1">
    <location>
        <begin position="31"/>
        <end position="256"/>
    </location>
</feature>
<accession>A0A398DBP6</accession>
<dbReference type="Proteomes" id="UP000265724">
    <property type="component" value="Unassembled WGS sequence"/>
</dbReference>
<dbReference type="InterPro" id="IPR036582">
    <property type="entry name" value="Mao_N_sf"/>
</dbReference>
<dbReference type="Pfam" id="PF02368">
    <property type="entry name" value="Big_2"/>
    <property type="match status" value="1"/>
</dbReference>
<gene>
    <name evidence="3" type="ORF">SMC2_08175</name>
    <name evidence="4" type="ORF">SMC3_07940</name>
</gene>
<evidence type="ECO:0000256" key="1">
    <source>
        <dbReference type="SAM" id="SignalP"/>
    </source>
</evidence>
<comment type="caution">
    <text evidence="4">The sequence shown here is derived from an EMBL/GenBank/DDBJ whole genome shotgun (WGS) entry which is preliminary data.</text>
</comment>
<dbReference type="Gene3D" id="2.60.40.1080">
    <property type="match status" value="1"/>
</dbReference>
<feature type="domain" description="BIG2" evidence="2">
    <location>
        <begin position="36"/>
        <end position="117"/>
    </location>
</feature>
<reference evidence="5 6" key="1">
    <citation type="submission" date="2018-09" db="EMBL/GenBank/DDBJ databases">
        <title>Discovery and Ecogenomic Context for Candidatus Cryosericales, a Global Caldiserica Order Active in Thawing Permafrost.</title>
        <authorList>
            <person name="Martinez M.A."/>
            <person name="Woodcroft B.J."/>
            <person name="Ignacio Espinoza J.C."/>
            <person name="Zayed A."/>
            <person name="Singleton C.M."/>
            <person name="Boyd J."/>
            <person name="Li Y.-F."/>
            <person name="Purvine S."/>
            <person name="Maughan H."/>
            <person name="Hodgkins S.B."/>
            <person name="Anderson D."/>
            <person name="Sederholm M."/>
            <person name="Temperton B."/>
            <person name="Saleska S.R."/>
            <person name="Tyson G.W."/>
            <person name="Rich V.I."/>
        </authorList>
    </citation>
    <scope>NUCLEOTIDE SEQUENCE [LARGE SCALE GENOMIC DNA]</scope>
    <source>
        <strain evidence="3 5">SMC2</strain>
        <strain evidence="4 6">SMC3</strain>
    </source>
</reference>
<dbReference type="SUPFAM" id="SSF49373">
    <property type="entry name" value="Invasin/intimin cell-adhesion fragments"/>
    <property type="match status" value="1"/>
</dbReference>
<dbReference type="Pfam" id="PF07833">
    <property type="entry name" value="Cu_amine_oxidN1"/>
    <property type="match status" value="1"/>
</dbReference>
<dbReference type="EMBL" id="QXIW01000032">
    <property type="protein sequence ID" value="RIE11943.1"/>
    <property type="molecule type" value="Genomic_DNA"/>
</dbReference>
<name>A0A398DBP6_9BACT</name>
<evidence type="ECO:0000259" key="2">
    <source>
        <dbReference type="SMART" id="SM00635"/>
    </source>
</evidence>
<dbReference type="Gene3D" id="3.30.457.10">
    <property type="entry name" value="Copper amine oxidase-like, N-terminal domain"/>
    <property type="match status" value="1"/>
</dbReference>
<keyword evidence="5" id="KW-1185">Reference proteome</keyword>
<evidence type="ECO:0000313" key="4">
    <source>
        <dbReference type="EMBL" id="RIE11943.1"/>
    </source>
</evidence>
<dbReference type="InterPro" id="IPR008964">
    <property type="entry name" value="Invasin/intimin_cell_adhesion"/>
</dbReference>
<dbReference type="SUPFAM" id="SSF55383">
    <property type="entry name" value="Copper amine oxidase, domain N"/>
    <property type="match status" value="2"/>
</dbReference>
<dbReference type="EMBL" id="QXIX01000058">
    <property type="protein sequence ID" value="RIE11874.1"/>
    <property type="molecule type" value="Genomic_DNA"/>
</dbReference>
<proteinExistence type="predicted"/>
<sequence>MRKVLSVFIAVCLVLSLCTGVFVSVLSAKATTAPVLVAGITVTSEGFATTVMNGKTLQMNATVLPTNATDPSVIWLVGNAEGTATIDASTGILTGTSVGRVIVEALAHDGSGIKGYQAITVSTKEQAVIVLQIGKSTFTVNGISNGSLDSPPIIKNGRTLVPIRTIIEALKGSIGWDGTTRKATVTLGSTTIELWIGKNVATVNGKNTPIDSTNALVVPEIISSRTMLPLRFVSENLGCSVVWATATKTITITYMP</sequence>
<feature type="signal peptide" evidence="1">
    <location>
        <begin position="1"/>
        <end position="30"/>
    </location>
</feature>
<evidence type="ECO:0000313" key="5">
    <source>
        <dbReference type="Proteomes" id="UP000265724"/>
    </source>
</evidence>
<dbReference type="SMART" id="SM00635">
    <property type="entry name" value="BID_2"/>
    <property type="match status" value="1"/>
</dbReference>
<keyword evidence="1" id="KW-0732">Signal</keyword>
<dbReference type="AlphaFoldDB" id="A0A398DBP6"/>
<dbReference type="RefSeq" id="WP_119086814.1">
    <property type="nucleotide sequence ID" value="NZ_QXIV01000003.1"/>
</dbReference>
<protein>
    <recommendedName>
        <fullName evidence="2">BIG2 domain-containing protein</fullName>
    </recommendedName>
</protein>